<comment type="caution">
    <text evidence="1">The sequence shown here is derived from an EMBL/GenBank/DDBJ whole genome shotgun (WGS) entry which is preliminary data.</text>
</comment>
<organism evidence="1 2">
    <name type="scientific">Sporanaerobium hydrogeniformans</name>
    <dbReference type="NCBI Taxonomy" id="3072179"/>
    <lineage>
        <taxon>Bacteria</taxon>
        <taxon>Bacillati</taxon>
        <taxon>Bacillota</taxon>
        <taxon>Clostridia</taxon>
        <taxon>Lachnospirales</taxon>
        <taxon>Lachnospiraceae</taxon>
        <taxon>Sporanaerobium</taxon>
    </lineage>
</organism>
<dbReference type="EMBL" id="PEDL01000002">
    <property type="protein sequence ID" value="PHV71644.1"/>
    <property type="molecule type" value="Genomic_DNA"/>
</dbReference>
<dbReference type="Proteomes" id="UP000224460">
    <property type="component" value="Unassembled WGS sequence"/>
</dbReference>
<reference evidence="1" key="1">
    <citation type="submission" date="2017-10" db="EMBL/GenBank/DDBJ databases">
        <title>Genome sequence of cellulolytic Lachnospiraceae bacterium XHS1971 isolated from hotspring sediment.</title>
        <authorList>
            <person name="Vasudevan G."/>
            <person name="Joshi A.J."/>
            <person name="Hivarkar S."/>
            <person name="Lanjekar V.B."/>
            <person name="Dhakephalkar P.K."/>
            <person name="Dagar S."/>
        </authorList>
    </citation>
    <scope>NUCLEOTIDE SEQUENCE</scope>
    <source>
        <strain evidence="1">XHS1971</strain>
    </source>
</reference>
<evidence type="ECO:0000313" key="2">
    <source>
        <dbReference type="Proteomes" id="UP000224460"/>
    </source>
</evidence>
<name>A0AC61DED9_9FIRM</name>
<accession>A0AC61DED9</accession>
<gene>
    <name evidence="1" type="ORF">CS063_03510</name>
</gene>
<protein>
    <submittedName>
        <fullName evidence="1">Uncharacterized protein</fullName>
    </submittedName>
</protein>
<sequence length="425" mass="46389">MMDNVSSDKKSLKERLKSLVVGILIVPVIIFLLITEAIVHNWVRSILLTVLVTIIMIISGMIIALPIKKLIKKYGREVARIKEGDFTLLEELEQYKSNKAFAALTEVLGEVLGEFKGLIDSTFYMMQSIVGSSKKVHKVADETVTAMEAICDTLQDIAVGATKQASQSQSCQAMMEALSTEIESTNKSCKSMLEATQRITVLSDEGSQSLSVLRNKTGETADSIESISVAIKNLNEKLKHIATFVDSIENIASQTNLLALNAAIEAARAGEAGRGFGVVAEEIRTLADQSRQSTDEIKNLVEGIYAEADEATRVMQLVNRATEEEERAVAQTDTAFKEITTGIQFIIEKIDTAAVSITKVNHDKEGVVSAIEAISAVTQTTAAYTEEVASTAQTQMTVMEELKTSANELNEQVLTIDKKLAKYKR</sequence>
<keyword evidence="2" id="KW-1185">Reference proteome</keyword>
<evidence type="ECO:0000313" key="1">
    <source>
        <dbReference type="EMBL" id="PHV71644.1"/>
    </source>
</evidence>
<proteinExistence type="predicted"/>